<evidence type="ECO:0000313" key="2">
    <source>
        <dbReference type="Proteomes" id="UP000000226"/>
    </source>
</evidence>
<protein>
    <submittedName>
        <fullName evidence="1">Uncharacterized protein</fullName>
    </submittedName>
</protein>
<organism evidence="1 2">
    <name type="scientific">Phaseolus vulgaris</name>
    <name type="common">Kidney bean</name>
    <name type="synonym">French bean</name>
    <dbReference type="NCBI Taxonomy" id="3885"/>
    <lineage>
        <taxon>Eukaryota</taxon>
        <taxon>Viridiplantae</taxon>
        <taxon>Streptophyta</taxon>
        <taxon>Embryophyta</taxon>
        <taxon>Tracheophyta</taxon>
        <taxon>Spermatophyta</taxon>
        <taxon>Magnoliopsida</taxon>
        <taxon>eudicotyledons</taxon>
        <taxon>Gunneridae</taxon>
        <taxon>Pentapetalae</taxon>
        <taxon>rosids</taxon>
        <taxon>fabids</taxon>
        <taxon>Fabales</taxon>
        <taxon>Fabaceae</taxon>
        <taxon>Papilionoideae</taxon>
        <taxon>50 kb inversion clade</taxon>
        <taxon>NPAAA clade</taxon>
        <taxon>indigoferoid/millettioid clade</taxon>
        <taxon>Phaseoleae</taxon>
        <taxon>Phaseolus</taxon>
    </lineage>
</organism>
<dbReference type="OrthoDB" id="10473096at2759"/>
<gene>
    <name evidence="1" type="ORF">PHAVU_009G088800g</name>
</gene>
<keyword evidence="2" id="KW-1185">Reference proteome</keyword>
<dbReference type="EMBL" id="CM002296">
    <property type="protein sequence ID" value="ESW08960.1"/>
    <property type="molecule type" value="Genomic_DNA"/>
</dbReference>
<dbReference type="Proteomes" id="UP000000226">
    <property type="component" value="Chromosome 9"/>
</dbReference>
<dbReference type="STRING" id="3885.V7AUG0"/>
<accession>V7AUG0</accession>
<sequence>MKHDGFLELTEEILSKQHQGNILNQQKSQHSHFSSNLGSLEDLVSSMMKQEKDRLKLLDGNLICDNYSGGLSM</sequence>
<dbReference type="Gramene" id="ESW08960">
    <property type="protein sequence ID" value="ESW08960"/>
    <property type="gene ID" value="PHAVU_009G088800g"/>
</dbReference>
<name>V7AUG0_PHAVU</name>
<evidence type="ECO:0000313" key="1">
    <source>
        <dbReference type="EMBL" id="ESW08960.1"/>
    </source>
</evidence>
<proteinExistence type="predicted"/>
<reference evidence="2" key="1">
    <citation type="journal article" date="2014" name="Nat. Genet.">
        <title>A reference genome for common bean and genome-wide analysis of dual domestications.</title>
        <authorList>
            <person name="Schmutz J."/>
            <person name="McClean P.E."/>
            <person name="Mamidi S."/>
            <person name="Wu G.A."/>
            <person name="Cannon S.B."/>
            <person name="Grimwood J."/>
            <person name="Jenkins J."/>
            <person name="Shu S."/>
            <person name="Song Q."/>
            <person name="Chavarro C."/>
            <person name="Torres-Torres M."/>
            <person name="Geffroy V."/>
            <person name="Moghaddam S.M."/>
            <person name="Gao D."/>
            <person name="Abernathy B."/>
            <person name="Barry K."/>
            <person name="Blair M."/>
            <person name="Brick M.A."/>
            <person name="Chovatia M."/>
            <person name="Gepts P."/>
            <person name="Goodstein D.M."/>
            <person name="Gonzales M."/>
            <person name="Hellsten U."/>
            <person name="Hyten D.L."/>
            <person name="Jia G."/>
            <person name="Kelly J.D."/>
            <person name="Kudrna D."/>
            <person name="Lee R."/>
            <person name="Richard M.M."/>
            <person name="Miklas P.N."/>
            <person name="Osorno J.M."/>
            <person name="Rodrigues J."/>
            <person name="Thareau V."/>
            <person name="Urrea C.A."/>
            <person name="Wang M."/>
            <person name="Yu Y."/>
            <person name="Zhang M."/>
            <person name="Wing R.A."/>
            <person name="Cregan P.B."/>
            <person name="Rokhsar D.S."/>
            <person name="Jackson S.A."/>
        </authorList>
    </citation>
    <scope>NUCLEOTIDE SEQUENCE [LARGE SCALE GENOMIC DNA]</scope>
    <source>
        <strain evidence="2">cv. G19833</strain>
    </source>
</reference>
<dbReference type="AlphaFoldDB" id="V7AUG0"/>